<dbReference type="Proteomes" id="UP000477750">
    <property type="component" value="Unassembled WGS sequence"/>
</dbReference>
<evidence type="ECO:0000313" key="1">
    <source>
        <dbReference type="EMBL" id="MQM26309.1"/>
    </source>
</evidence>
<dbReference type="EMBL" id="WIAO01000013">
    <property type="protein sequence ID" value="MQM26309.1"/>
    <property type="molecule type" value="Genomic_DNA"/>
</dbReference>
<evidence type="ECO:0000313" key="2">
    <source>
        <dbReference type="Proteomes" id="UP000477750"/>
    </source>
</evidence>
<reference evidence="1 2" key="1">
    <citation type="submission" date="2019-10" db="EMBL/GenBank/DDBJ databases">
        <title>Glycomyces albidus sp. nov., a novel actinomycete isolated from rhizosphere soil of wheat (Triticum aestivum L.).</title>
        <authorList>
            <person name="Qian L."/>
        </authorList>
    </citation>
    <scope>NUCLEOTIDE SEQUENCE [LARGE SCALE GENOMIC DNA]</scope>
    <source>
        <strain evidence="1 2">NEAU-7082</strain>
    </source>
</reference>
<proteinExistence type="predicted"/>
<comment type="caution">
    <text evidence="1">The sequence shown here is derived from an EMBL/GenBank/DDBJ whole genome shotgun (WGS) entry which is preliminary data.</text>
</comment>
<sequence length="336" mass="33383">MGRIAGGSGESRRLSVLRFLLGAALTAFGSLLLGAFAMADSAWASDDSAASQGLAAMTDPLSAEVSDMSRLAARLVPQNQQGHRTPAGQGEVTGLVSGLSEPMGSLVDETDEAVGTVLPTGSGPGLIDLDDTSVGDGTAEVVAPLVGTLVQGTASIVDRPAPVVSGVYETVAPPTDPVGDLARLVTDGLRLGDATTPGSVLAAAAGQPSFTALAANADSSEVVAALRGAHTGRPAAAFECSAEEQRGTDRSGIDEVRGVPHTAAEPWGYHGPALPDLKIIPGGATGSTAGISVDSGCNAVCVSPCAAGEEVSLSRTVIGDLGRPLDRAAELSVAPD</sequence>
<protein>
    <submittedName>
        <fullName evidence="1">Uncharacterized protein</fullName>
    </submittedName>
</protein>
<accession>A0A6L5G9D2</accession>
<gene>
    <name evidence="1" type="ORF">GFD30_12115</name>
</gene>
<organism evidence="1 2">
    <name type="scientific">Glycomyces albidus</name>
    <dbReference type="NCBI Taxonomy" id="2656774"/>
    <lineage>
        <taxon>Bacteria</taxon>
        <taxon>Bacillati</taxon>
        <taxon>Actinomycetota</taxon>
        <taxon>Actinomycetes</taxon>
        <taxon>Glycomycetales</taxon>
        <taxon>Glycomycetaceae</taxon>
        <taxon>Glycomyces</taxon>
    </lineage>
</organism>
<name>A0A6L5G9D2_9ACTN</name>
<dbReference type="AlphaFoldDB" id="A0A6L5G9D2"/>
<keyword evidence="2" id="KW-1185">Reference proteome</keyword>
<dbReference type="RefSeq" id="WP_153025484.1">
    <property type="nucleotide sequence ID" value="NZ_WIAO01000013.1"/>
</dbReference>